<dbReference type="InterPro" id="IPR009057">
    <property type="entry name" value="Homeodomain-like_sf"/>
</dbReference>
<dbReference type="PROSITE" id="PS50977">
    <property type="entry name" value="HTH_TETR_2"/>
    <property type="match status" value="1"/>
</dbReference>
<evidence type="ECO:0000313" key="6">
    <source>
        <dbReference type="EMBL" id="RRD07040.1"/>
    </source>
</evidence>
<dbReference type="PANTHER" id="PTHR30055:SF234">
    <property type="entry name" value="HTH-TYPE TRANSCRIPTIONAL REGULATOR BETI"/>
    <property type="match status" value="1"/>
</dbReference>
<name>A0A3P1TCT7_9ACTN</name>
<keyword evidence="1" id="KW-0805">Transcription regulation</keyword>
<evidence type="ECO:0000256" key="1">
    <source>
        <dbReference type="ARBA" id="ARBA00023015"/>
    </source>
</evidence>
<keyword evidence="2 4" id="KW-0238">DNA-binding</keyword>
<accession>A0A3P1TCT7</accession>
<dbReference type="SUPFAM" id="SSF46689">
    <property type="entry name" value="Homeodomain-like"/>
    <property type="match status" value="1"/>
</dbReference>
<feature type="domain" description="HTH tetR-type" evidence="5">
    <location>
        <begin position="4"/>
        <end position="64"/>
    </location>
</feature>
<sequence>MARASNRTQLLEAAIRVAEREGLPAVTLESVATEAGLTKGGLLYHFPTRRALLVGVYTHLAELWHADMVAELGSQPEDADPGERLRAYIRVSSQAMSKAELVYLADAGDDPDLTEDWKRVSDRWILPIEEAAATHPGVAVACLAADGLWVHDALSGRQLPQEVRDRLVARILALLDQ</sequence>
<evidence type="ECO:0000259" key="5">
    <source>
        <dbReference type="PROSITE" id="PS50977"/>
    </source>
</evidence>
<evidence type="ECO:0000256" key="3">
    <source>
        <dbReference type="ARBA" id="ARBA00023163"/>
    </source>
</evidence>
<comment type="caution">
    <text evidence="6">The sequence shown here is derived from an EMBL/GenBank/DDBJ whole genome shotgun (WGS) entry which is preliminary data.</text>
</comment>
<dbReference type="InterPro" id="IPR036271">
    <property type="entry name" value="Tet_transcr_reg_TetR-rel_C_sf"/>
</dbReference>
<proteinExistence type="predicted"/>
<evidence type="ECO:0000313" key="7">
    <source>
        <dbReference type="Proteomes" id="UP000280819"/>
    </source>
</evidence>
<dbReference type="GO" id="GO:0000976">
    <property type="term" value="F:transcription cis-regulatory region binding"/>
    <property type="evidence" value="ECO:0007669"/>
    <property type="project" value="TreeGrafter"/>
</dbReference>
<dbReference type="PRINTS" id="PR00455">
    <property type="entry name" value="HTHTETR"/>
</dbReference>
<gene>
    <name evidence="6" type="ORF">EII34_00645</name>
</gene>
<feature type="DNA-binding region" description="H-T-H motif" evidence="4">
    <location>
        <begin position="27"/>
        <end position="46"/>
    </location>
</feature>
<dbReference type="PANTHER" id="PTHR30055">
    <property type="entry name" value="HTH-TYPE TRANSCRIPTIONAL REGULATOR RUTR"/>
    <property type="match status" value="1"/>
</dbReference>
<dbReference type="InterPro" id="IPR001647">
    <property type="entry name" value="HTH_TetR"/>
</dbReference>
<reference evidence="6 7" key="1">
    <citation type="submission" date="2018-11" db="EMBL/GenBank/DDBJ databases">
        <title>Genomes From Bacteria Associated with the Canine Oral Cavity: a Test Case for Automated Genome-Based Taxonomic Assignment.</title>
        <authorList>
            <person name="Coil D.A."/>
            <person name="Jospin G."/>
            <person name="Darling A.E."/>
            <person name="Wallis C."/>
            <person name="Davis I.J."/>
            <person name="Harris S."/>
            <person name="Eisen J.A."/>
            <person name="Holcombe L.J."/>
            <person name="O'Flynn C."/>
        </authorList>
    </citation>
    <scope>NUCLEOTIDE SEQUENCE [LARGE SCALE GENOMIC DNA]</scope>
    <source>
        <strain evidence="6 7">OH887_COT-365</strain>
    </source>
</reference>
<evidence type="ECO:0000256" key="4">
    <source>
        <dbReference type="PROSITE-ProRule" id="PRU00335"/>
    </source>
</evidence>
<dbReference type="InterPro" id="IPR041479">
    <property type="entry name" value="TetR_CgmR_C"/>
</dbReference>
<dbReference type="RefSeq" id="WP_124841741.1">
    <property type="nucleotide sequence ID" value="NZ_RQZG01000001.1"/>
</dbReference>
<dbReference type="Proteomes" id="UP000280819">
    <property type="component" value="Unassembled WGS sequence"/>
</dbReference>
<dbReference type="AlphaFoldDB" id="A0A3P1TCT7"/>
<evidence type="ECO:0000256" key="2">
    <source>
        <dbReference type="ARBA" id="ARBA00023125"/>
    </source>
</evidence>
<dbReference type="OrthoDB" id="9816296at2"/>
<dbReference type="Pfam" id="PF17937">
    <property type="entry name" value="TetR_C_28"/>
    <property type="match status" value="1"/>
</dbReference>
<dbReference type="InterPro" id="IPR050109">
    <property type="entry name" value="HTH-type_TetR-like_transc_reg"/>
</dbReference>
<keyword evidence="3" id="KW-0804">Transcription</keyword>
<dbReference type="Gene3D" id="1.10.357.10">
    <property type="entry name" value="Tetracycline Repressor, domain 2"/>
    <property type="match status" value="1"/>
</dbReference>
<organism evidence="6 7">
    <name type="scientific">Arachnia propionica</name>
    <dbReference type="NCBI Taxonomy" id="1750"/>
    <lineage>
        <taxon>Bacteria</taxon>
        <taxon>Bacillati</taxon>
        <taxon>Actinomycetota</taxon>
        <taxon>Actinomycetes</taxon>
        <taxon>Propionibacteriales</taxon>
        <taxon>Propionibacteriaceae</taxon>
        <taxon>Arachnia</taxon>
    </lineage>
</organism>
<dbReference type="Pfam" id="PF00440">
    <property type="entry name" value="TetR_N"/>
    <property type="match status" value="1"/>
</dbReference>
<protein>
    <submittedName>
        <fullName evidence="6">TetR family transcriptional regulator</fullName>
    </submittedName>
</protein>
<dbReference type="GO" id="GO:0003700">
    <property type="term" value="F:DNA-binding transcription factor activity"/>
    <property type="evidence" value="ECO:0007669"/>
    <property type="project" value="TreeGrafter"/>
</dbReference>
<dbReference type="SUPFAM" id="SSF48498">
    <property type="entry name" value="Tetracyclin repressor-like, C-terminal domain"/>
    <property type="match status" value="1"/>
</dbReference>
<dbReference type="EMBL" id="RQZG01000001">
    <property type="protein sequence ID" value="RRD07040.1"/>
    <property type="molecule type" value="Genomic_DNA"/>
</dbReference>